<dbReference type="EMBL" id="BQNB010013688">
    <property type="protein sequence ID" value="GJT19076.1"/>
    <property type="molecule type" value="Genomic_DNA"/>
</dbReference>
<gene>
    <name evidence="2" type="ORF">Tco_0877782</name>
</gene>
<accession>A0ABQ5BWF2</accession>
<keyword evidence="3" id="KW-1185">Reference proteome</keyword>
<evidence type="ECO:0000313" key="2">
    <source>
        <dbReference type="EMBL" id="GJT19076.1"/>
    </source>
</evidence>
<organism evidence="2 3">
    <name type="scientific">Tanacetum coccineum</name>
    <dbReference type="NCBI Taxonomy" id="301880"/>
    <lineage>
        <taxon>Eukaryota</taxon>
        <taxon>Viridiplantae</taxon>
        <taxon>Streptophyta</taxon>
        <taxon>Embryophyta</taxon>
        <taxon>Tracheophyta</taxon>
        <taxon>Spermatophyta</taxon>
        <taxon>Magnoliopsida</taxon>
        <taxon>eudicotyledons</taxon>
        <taxon>Gunneridae</taxon>
        <taxon>Pentapetalae</taxon>
        <taxon>asterids</taxon>
        <taxon>campanulids</taxon>
        <taxon>Asterales</taxon>
        <taxon>Asteraceae</taxon>
        <taxon>Asteroideae</taxon>
        <taxon>Anthemideae</taxon>
        <taxon>Anthemidinae</taxon>
        <taxon>Tanacetum</taxon>
    </lineage>
</organism>
<dbReference type="Proteomes" id="UP001151760">
    <property type="component" value="Unassembled WGS sequence"/>
</dbReference>
<proteinExistence type="predicted"/>
<name>A0ABQ5BWF2_9ASTR</name>
<protein>
    <submittedName>
        <fullName evidence="2">Uncharacterized protein</fullName>
    </submittedName>
</protein>
<reference evidence="2" key="2">
    <citation type="submission" date="2022-01" db="EMBL/GenBank/DDBJ databases">
        <authorList>
            <person name="Yamashiro T."/>
            <person name="Shiraishi A."/>
            <person name="Satake H."/>
            <person name="Nakayama K."/>
        </authorList>
    </citation>
    <scope>NUCLEOTIDE SEQUENCE</scope>
</reference>
<evidence type="ECO:0000256" key="1">
    <source>
        <dbReference type="SAM" id="MobiDB-lite"/>
    </source>
</evidence>
<reference evidence="2" key="1">
    <citation type="journal article" date="2022" name="Int. J. Mol. Sci.">
        <title>Draft Genome of Tanacetum Coccineum: Genomic Comparison of Closely Related Tanacetum-Family Plants.</title>
        <authorList>
            <person name="Yamashiro T."/>
            <person name="Shiraishi A."/>
            <person name="Nakayama K."/>
            <person name="Satake H."/>
        </authorList>
    </citation>
    <scope>NUCLEOTIDE SEQUENCE</scope>
</reference>
<sequence length="333" mass="38319">MRNEAISGSSSLLSGGSSTVPQCLSEEYEDHLRRSHEDFQPLPRIFTKTIFTNEEPGALYRHDQLKANQNLIRMDKSDAWRSVAQDIKLSAAKEAVKTIYQAARATRRVFGRNNYNITLESAVDLERQLELSRERQANLVPAELVYMFPDMVLSIDDFHNHVEVAIQTHRYDTWQRGESNLLVIMAMIDRLSNTSYMGFQYSVDNVVDHLTTTGITTIPGKRRSVEELKGIRWNLKPSEQTMSWERWSVLGEPSGKWDYYVRYDAPINITLIEEIAATGWGDEFSNSEATPGKITILDEKDNWDDDERNGGRILVLQEQFSQNQQDFLDEYLP</sequence>
<evidence type="ECO:0000313" key="3">
    <source>
        <dbReference type="Proteomes" id="UP001151760"/>
    </source>
</evidence>
<feature type="compositionally biased region" description="Low complexity" evidence="1">
    <location>
        <begin position="7"/>
        <end position="18"/>
    </location>
</feature>
<feature type="region of interest" description="Disordered" evidence="1">
    <location>
        <begin position="1"/>
        <end position="20"/>
    </location>
</feature>
<comment type="caution">
    <text evidence="2">The sequence shown here is derived from an EMBL/GenBank/DDBJ whole genome shotgun (WGS) entry which is preliminary data.</text>
</comment>